<feature type="compositionally biased region" description="Low complexity" evidence="1">
    <location>
        <begin position="181"/>
        <end position="201"/>
    </location>
</feature>
<reference evidence="4 5" key="1">
    <citation type="submission" date="2020-08" db="EMBL/GenBank/DDBJ databases">
        <title>Genome sequence of Hymenobacter qilianensis JCM 19763T.</title>
        <authorList>
            <person name="Hyun D.-W."/>
            <person name="Bae J.-W."/>
        </authorList>
    </citation>
    <scope>NUCLEOTIDE SEQUENCE [LARGE SCALE GENOMIC DNA]</scope>
    <source>
        <strain evidence="4 5">JCM 19763</strain>
    </source>
</reference>
<dbReference type="PANTHER" id="PTHR33734">
    <property type="entry name" value="LYSM DOMAIN-CONTAINING GPI-ANCHORED PROTEIN 2"/>
    <property type="match status" value="1"/>
</dbReference>
<sequence length="338" mass="35593">MTRFLLLLPAFVLAGFAATAAPRPILPPDSIGVEYRNNKMLIKHRVVAGETLYGLSRRYSVPVEQIVETNSSLKGALVTGQIVLVPRTRVVLTTPAPTSPAARPSAPANTVAAARSLPTDDNGNRVYTVQKGQTLYAVARLFQLAPADLARFNGLPATTGVKVGQRLIIVPAGAKAAATATASATPSPAPVETPAASAPTSTPAPAPPKPVVTAPVPARTAPVAANTKDSVRTPAQEAEERAPERASEIVRRVTESGLATRIEGTGTDKYLALHKTAAVGTIMQVRNIMNGQSVYVRVIGQLPDTGENSNILVRLSPRAVQRLSTPDNRFRVETSYVP</sequence>
<evidence type="ECO:0000259" key="3">
    <source>
        <dbReference type="PROSITE" id="PS51782"/>
    </source>
</evidence>
<dbReference type="Pfam" id="PF01476">
    <property type="entry name" value="LysM"/>
    <property type="match status" value="2"/>
</dbReference>
<evidence type="ECO:0000313" key="5">
    <source>
        <dbReference type="Proteomes" id="UP000516093"/>
    </source>
</evidence>
<dbReference type="RefSeq" id="WP_187731667.1">
    <property type="nucleotide sequence ID" value="NZ_BMFN01000003.1"/>
</dbReference>
<feature type="signal peptide" evidence="2">
    <location>
        <begin position="1"/>
        <end position="20"/>
    </location>
</feature>
<gene>
    <name evidence="4" type="ORF">H9L05_15270</name>
</gene>
<dbReference type="SUPFAM" id="SSF54106">
    <property type="entry name" value="LysM domain"/>
    <property type="match status" value="2"/>
</dbReference>
<dbReference type="InterPro" id="IPR036908">
    <property type="entry name" value="RlpA-like_sf"/>
</dbReference>
<evidence type="ECO:0000313" key="4">
    <source>
        <dbReference type="EMBL" id="QNP51382.1"/>
    </source>
</evidence>
<evidence type="ECO:0000256" key="2">
    <source>
        <dbReference type="SAM" id="SignalP"/>
    </source>
</evidence>
<dbReference type="Gene3D" id="2.40.40.10">
    <property type="entry name" value="RlpA-like domain"/>
    <property type="match status" value="1"/>
</dbReference>
<dbReference type="PROSITE" id="PS51782">
    <property type="entry name" value="LYSM"/>
    <property type="match status" value="2"/>
</dbReference>
<evidence type="ECO:0000256" key="1">
    <source>
        <dbReference type="SAM" id="MobiDB-lite"/>
    </source>
</evidence>
<protein>
    <submittedName>
        <fullName evidence="4">LysM peptidoglycan-binding domain-containing protein</fullName>
    </submittedName>
</protein>
<dbReference type="InterPro" id="IPR018392">
    <property type="entry name" value="LysM"/>
</dbReference>
<feature type="chain" id="PRO_5028803803" evidence="2">
    <location>
        <begin position="21"/>
        <end position="338"/>
    </location>
</feature>
<dbReference type="SMART" id="SM00257">
    <property type="entry name" value="LysM"/>
    <property type="match status" value="2"/>
</dbReference>
<name>A0A7H0GSW6_9BACT</name>
<dbReference type="KEGG" id="hqi:H9L05_15270"/>
<feature type="compositionally biased region" description="Low complexity" evidence="1">
    <location>
        <begin position="211"/>
        <end position="225"/>
    </location>
</feature>
<dbReference type="CDD" id="cd00118">
    <property type="entry name" value="LysM"/>
    <property type="match status" value="2"/>
</dbReference>
<dbReference type="Gene3D" id="3.10.350.10">
    <property type="entry name" value="LysM domain"/>
    <property type="match status" value="2"/>
</dbReference>
<proteinExistence type="predicted"/>
<dbReference type="EMBL" id="CP060784">
    <property type="protein sequence ID" value="QNP51382.1"/>
    <property type="molecule type" value="Genomic_DNA"/>
</dbReference>
<dbReference type="Proteomes" id="UP000516093">
    <property type="component" value="Chromosome"/>
</dbReference>
<dbReference type="AlphaFoldDB" id="A0A7H0GSW6"/>
<organism evidence="4 5">
    <name type="scientific">Hymenobacter qilianensis</name>
    <dbReference type="NCBI Taxonomy" id="1385715"/>
    <lineage>
        <taxon>Bacteria</taxon>
        <taxon>Pseudomonadati</taxon>
        <taxon>Bacteroidota</taxon>
        <taxon>Cytophagia</taxon>
        <taxon>Cytophagales</taxon>
        <taxon>Hymenobacteraceae</taxon>
        <taxon>Hymenobacter</taxon>
    </lineage>
</organism>
<keyword evidence="5" id="KW-1185">Reference proteome</keyword>
<feature type="region of interest" description="Disordered" evidence="1">
    <location>
        <begin position="181"/>
        <end position="246"/>
    </location>
</feature>
<dbReference type="GO" id="GO:0008932">
    <property type="term" value="F:lytic endotransglycosylase activity"/>
    <property type="evidence" value="ECO:0007669"/>
    <property type="project" value="TreeGrafter"/>
</dbReference>
<feature type="domain" description="LysM" evidence="3">
    <location>
        <begin position="42"/>
        <end position="92"/>
    </location>
</feature>
<dbReference type="PANTHER" id="PTHR33734:SF22">
    <property type="entry name" value="MEMBRANE-BOUND LYTIC MUREIN TRANSGLYCOSYLASE D"/>
    <property type="match status" value="1"/>
</dbReference>
<dbReference type="InterPro" id="IPR036779">
    <property type="entry name" value="LysM_dom_sf"/>
</dbReference>
<keyword evidence="2" id="KW-0732">Signal</keyword>
<accession>A0A7H0GSW6</accession>
<feature type="domain" description="LysM" evidence="3">
    <location>
        <begin position="125"/>
        <end position="169"/>
    </location>
</feature>